<dbReference type="EMBL" id="ML121607">
    <property type="protein sequence ID" value="RPB18855.1"/>
    <property type="molecule type" value="Genomic_DNA"/>
</dbReference>
<evidence type="ECO:0000313" key="3">
    <source>
        <dbReference type="EMBL" id="RPB18855.1"/>
    </source>
</evidence>
<organism evidence="3 4">
    <name type="scientific">Terfezia boudieri ATCC MYA-4762</name>
    <dbReference type="NCBI Taxonomy" id="1051890"/>
    <lineage>
        <taxon>Eukaryota</taxon>
        <taxon>Fungi</taxon>
        <taxon>Dikarya</taxon>
        <taxon>Ascomycota</taxon>
        <taxon>Pezizomycotina</taxon>
        <taxon>Pezizomycetes</taxon>
        <taxon>Pezizales</taxon>
        <taxon>Pezizaceae</taxon>
        <taxon>Terfezia</taxon>
    </lineage>
</organism>
<name>A0A3N4LLR2_9PEZI</name>
<dbReference type="Pfam" id="PF14474">
    <property type="entry name" value="RTC4"/>
    <property type="match status" value="1"/>
</dbReference>
<sequence>MLTLDSKPSMESKKAVRASFPDEPDTEDMEELKTRIQSCTGELSQLITSGGSLVLRSAEKAGILGPNEGNPFVHMDVMGLGYYGTKVEKMLAGLLVELLAEDTNALPPPQSGVTLPIWADLVLVPELINIFIMQDKGLSYQKAHETRLDTTSIEEFGANC</sequence>
<evidence type="ECO:0000313" key="4">
    <source>
        <dbReference type="Proteomes" id="UP000267821"/>
    </source>
</evidence>
<evidence type="ECO:0000256" key="1">
    <source>
        <dbReference type="SAM" id="MobiDB-lite"/>
    </source>
</evidence>
<dbReference type="Proteomes" id="UP000267821">
    <property type="component" value="Unassembled WGS sequence"/>
</dbReference>
<proteinExistence type="predicted"/>
<gene>
    <name evidence="3" type="ORF">L211DRAFT_853732</name>
</gene>
<dbReference type="InterPro" id="IPR028094">
    <property type="entry name" value="RTC4_C"/>
</dbReference>
<keyword evidence="4" id="KW-1185">Reference proteome</keyword>
<reference evidence="3 4" key="1">
    <citation type="journal article" date="2018" name="Nat. Ecol. Evol.">
        <title>Pezizomycetes genomes reveal the molecular basis of ectomycorrhizal truffle lifestyle.</title>
        <authorList>
            <person name="Murat C."/>
            <person name="Payen T."/>
            <person name="Noel B."/>
            <person name="Kuo A."/>
            <person name="Morin E."/>
            <person name="Chen J."/>
            <person name="Kohler A."/>
            <person name="Krizsan K."/>
            <person name="Balestrini R."/>
            <person name="Da Silva C."/>
            <person name="Montanini B."/>
            <person name="Hainaut M."/>
            <person name="Levati E."/>
            <person name="Barry K.W."/>
            <person name="Belfiori B."/>
            <person name="Cichocki N."/>
            <person name="Clum A."/>
            <person name="Dockter R.B."/>
            <person name="Fauchery L."/>
            <person name="Guy J."/>
            <person name="Iotti M."/>
            <person name="Le Tacon F."/>
            <person name="Lindquist E.A."/>
            <person name="Lipzen A."/>
            <person name="Malagnac F."/>
            <person name="Mello A."/>
            <person name="Molinier V."/>
            <person name="Miyauchi S."/>
            <person name="Poulain J."/>
            <person name="Riccioni C."/>
            <person name="Rubini A."/>
            <person name="Sitrit Y."/>
            <person name="Splivallo R."/>
            <person name="Traeger S."/>
            <person name="Wang M."/>
            <person name="Zifcakova L."/>
            <person name="Wipf D."/>
            <person name="Zambonelli A."/>
            <person name="Paolocci F."/>
            <person name="Nowrousian M."/>
            <person name="Ottonello S."/>
            <person name="Baldrian P."/>
            <person name="Spatafora J.W."/>
            <person name="Henrissat B."/>
            <person name="Nagy L.G."/>
            <person name="Aury J.M."/>
            <person name="Wincker P."/>
            <person name="Grigoriev I.V."/>
            <person name="Bonfante P."/>
            <person name="Martin F.M."/>
        </authorList>
    </citation>
    <scope>NUCLEOTIDE SEQUENCE [LARGE SCALE GENOMIC DNA]</scope>
    <source>
        <strain evidence="3 4">ATCC MYA-4762</strain>
    </source>
</reference>
<accession>A0A3N4LLR2</accession>
<evidence type="ECO:0000259" key="2">
    <source>
        <dbReference type="Pfam" id="PF14474"/>
    </source>
</evidence>
<feature type="domain" description="Restriction of telomere capping protein 4 C-terminal" evidence="2">
    <location>
        <begin position="75"/>
        <end position="152"/>
    </location>
</feature>
<dbReference type="AlphaFoldDB" id="A0A3N4LLR2"/>
<protein>
    <recommendedName>
        <fullName evidence="2">Restriction of telomere capping protein 4 C-terminal domain-containing protein</fullName>
    </recommendedName>
</protein>
<dbReference type="InParanoid" id="A0A3N4LLR2"/>
<dbReference type="OrthoDB" id="10503757at2759"/>
<feature type="region of interest" description="Disordered" evidence="1">
    <location>
        <begin position="1"/>
        <end position="30"/>
    </location>
</feature>